<evidence type="ECO:0000256" key="4">
    <source>
        <dbReference type="ARBA" id="ARBA00023136"/>
    </source>
</evidence>
<feature type="transmembrane region" description="Helical" evidence="5">
    <location>
        <begin position="383"/>
        <end position="415"/>
    </location>
</feature>
<dbReference type="PROSITE" id="PS50801">
    <property type="entry name" value="STAS"/>
    <property type="match status" value="1"/>
</dbReference>
<protein>
    <submittedName>
        <fullName evidence="7">Sulfate transporter</fullName>
    </submittedName>
</protein>
<feature type="transmembrane region" description="Helical" evidence="5">
    <location>
        <begin position="132"/>
        <end position="150"/>
    </location>
</feature>
<dbReference type="EMBL" id="CP012040">
    <property type="protein sequence ID" value="AKP49840.1"/>
    <property type="molecule type" value="Genomic_DNA"/>
</dbReference>
<evidence type="ECO:0000313" key="7">
    <source>
        <dbReference type="EMBL" id="AKP49840.1"/>
    </source>
</evidence>
<keyword evidence="4 5" id="KW-0472">Membrane</keyword>
<dbReference type="NCBIfam" id="TIGR00815">
    <property type="entry name" value="sulP"/>
    <property type="match status" value="1"/>
</dbReference>
<feature type="transmembrane region" description="Helical" evidence="5">
    <location>
        <begin position="170"/>
        <end position="193"/>
    </location>
</feature>
<dbReference type="InterPro" id="IPR002645">
    <property type="entry name" value="STAS_dom"/>
</dbReference>
<dbReference type="PROSITE" id="PS01130">
    <property type="entry name" value="SLC26A"/>
    <property type="match status" value="1"/>
</dbReference>
<dbReference type="CDD" id="cd07042">
    <property type="entry name" value="STAS_SulP_like_sulfate_transporter"/>
    <property type="match status" value="1"/>
</dbReference>
<feature type="transmembrane region" description="Helical" evidence="5">
    <location>
        <begin position="353"/>
        <end position="371"/>
    </location>
</feature>
<dbReference type="InterPro" id="IPR011547">
    <property type="entry name" value="SLC26A/SulP_dom"/>
</dbReference>
<dbReference type="PANTHER" id="PTHR11814">
    <property type="entry name" value="SULFATE TRANSPORTER"/>
    <property type="match status" value="1"/>
</dbReference>
<evidence type="ECO:0000313" key="8">
    <source>
        <dbReference type="Proteomes" id="UP000036520"/>
    </source>
</evidence>
<dbReference type="OrthoDB" id="9771198at2"/>
<dbReference type="Pfam" id="PF00916">
    <property type="entry name" value="Sulfate_transp"/>
    <property type="match status" value="1"/>
</dbReference>
<name>A0A0H4P9M6_9BACT</name>
<evidence type="ECO:0000256" key="1">
    <source>
        <dbReference type="ARBA" id="ARBA00004141"/>
    </source>
</evidence>
<feature type="transmembrane region" description="Helical" evidence="5">
    <location>
        <begin position="327"/>
        <end position="347"/>
    </location>
</feature>
<feature type="transmembrane region" description="Helical" evidence="5">
    <location>
        <begin position="99"/>
        <end position="120"/>
    </location>
</feature>
<feature type="transmembrane region" description="Helical" evidence="5">
    <location>
        <begin position="253"/>
        <end position="272"/>
    </location>
</feature>
<dbReference type="SUPFAM" id="SSF52091">
    <property type="entry name" value="SpoIIaa-like"/>
    <property type="match status" value="1"/>
</dbReference>
<proteinExistence type="predicted"/>
<dbReference type="KEGG" id="camu:CA2015_0364"/>
<dbReference type="InterPro" id="IPR001902">
    <property type="entry name" value="SLC26A/SulP_fam"/>
</dbReference>
<accession>A0A0H4P9M6</accession>
<feature type="domain" description="STAS" evidence="6">
    <location>
        <begin position="440"/>
        <end position="555"/>
    </location>
</feature>
<dbReference type="Proteomes" id="UP000036520">
    <property type="component" value="Chromosome"/>
</dbReference>
<feature type="transmembrane region" description="Helical" evidence="5">
    <location>
        <begin position="205"/>
        <end position="222"/>
    </location>
</feature>
<keyword evidence="3 5" id="KW-1133">Transmembrane helix</keyword>
<dbReference type="STRING" id="320787.CA2015_0364"/>
<keyword evidence="2 5" id="KW-0812">Transmembrane</keyword>
<sequence length="585" mass="63902">MLKRYFPILQWLPSYKKSYLSGDVGAGLTVGIMLIPQGMAYAMIAGLPPVFGLYASLIPQIIYAILGTSRQLAVGPVAMDSLLVASGLGALALSGIDEYIAMAIFLALFMGLIQLGLGLLRMGFLVNFLSKPVISGFTSAAAIIIGLSQLKHLLGTPIQSSNQIHFLLKNALATITDTNMITLAIGVIAIILIKSIKKIDSRIPAALVVVVVGVLGIYFLGLNDLGVKIVGEVPSGLPTFQVPSIDYSRVSELLPIAMTLALIAFMEAISVAKAIEEKHQGYQVDPNQELIALGTSNILGSFFQSYPTTGGFSRTAVNDQAGAKTGVAPIVSAMVVGLTLMFLTPLFYYLPNAVLAAIIMVAVFGLIDIKYPIDLLKNRRDEFYLLLATFLITLTVGIKEGILLGVLISLLLLVYRTSRPHIAVLGRIRNTDYFKNIARFPEDTETFKEFLIIRFDAQLYFGNREYFKNELQNQLDKKGPEVKYVILNAEAINYIDSSAVHMLRQLINELKNKGIKLVVAGAIGPARDIFYSSGLINEIGKDNFFVKTNEAFEHCNPLSKKTEIEEMISLQSKKDKAKLMKLKHS</sequence>
<dbReference type="Gene3D" id="3.30.750.24">
    <property type="entry name" value="STAS domain"/>
    <property type="match status" value="1"/>
</dbReference>
<feature type="transmembrane region" description="Helical" evidence="5">
    <location>
        <begin position="73"/>
        <end position="93"/>
    </location>
</feature>
<comment type="subcellular location">
    <subcellularLocation>
        <location evidence="1">Membrane</location>
        <topology evidence="1">Multi-pass membrane protein</topology>
    </subcellularLocation>
</comment>
<gene>
    <name evidence="7" type="ORF">CA2015_0364</name>
</gene>
<dbReference type="InterPro" id="IPR036513">
    <property type="entry name" value="STAS_dom_sf"/>
</dbReference>
<evidence type="ECO:0000259" key="6">
    <source>
        <dbReference type="PROSITE" id="PS50801"/>
    </source>
</evidence>
<dbReference type="InterPro" id="IPR018045">
    <property type="entry name" value="S04_transporter_CS"/>
</dbReference>
<dbReference type="Pfam" id="PF01740">
    <property type="entry name" value="STAS"/>
    <property type="match status" value="1"/>
</dbReference>
<reference evidence="7 8" key="1">
    <citation type="submission" date="2015-07" db="EMBL/GenBank/DDBJ databases">
        <authorList>
            <person name="Kim K.M."/>
        </authorList>
    </citation>
    <scope>NUCLEOTIDE SEQUENCE [LARGE SCALE GENOMIC DNA]</scope>
    <source>
        <strain evidence="7 8">KCTC 12363</strain>
    </source>
</reference>
<feature type="transmembrane region" description="Helical" evidence="5">
    <location>
        <begin position="20"/>
        <end position="44"/>
    </location>
</feature>
<dbReference type="GO" id="GO:0008271">
    <property type="term" value="F:secondary active sulfate transmembrane transporter activity"/>
    <property type="evidence" value="ECO:0007669"/>
    <property type="project" value="InterPro"/>
</dbReference>
<evidence type="ECO:0000256" key="2">
    <source>
        <dbReference type="ARBA" id="ARBA00022692"/>
    </source>
</evidence>
<dbReference type="PATRIC" id="fig|320787.5.peg.410"/>
<evidence type="ECO:0000256" key="3">
    <source>
        <dbReference type="ARBA" id="ARBA00022989"/>
    </source>
</evidence>
<evidence type="ECO:0000256" key="5">
    <source>
        <dbReference type="SAM" id="Phobius"/>
    </source>
</evidence>
<dbReference type="RefSeq" id="WP_048640334.1">
    <property type="nucleotide sequence ID" value="NZ_CP012040.1"/>
</dbReference>
<dbReference type="GO" id="GO:0016020">
    <property type="term" value="C:membrane"/>
    <property type="evidence" value="ECO:0007669"/>
    <property type="project" value="UniProtKB-SubCell"/>
</dbReference>
<dbReference type="AlphaFoldDB" id="A0A0H4P9M6"/>
<feature type="transmembrane region" description="Helical" evidence="5">
    <location>
        <begin position="50"/>
        <end position="66"/>
    </location>
</feature>
<keyword evidence="8" id="KW-1185">Reference proteome</keyword>
<organism evidence="7 8">
    <name type="scientific">Cyclobacterium amurskyense</name>
    <dbReference type="NCBI Taxonomy" id="320787"/>
    <lineage>
        <taxon>Bacteria</taxon>
        <taxon>Pseudomonadati</taxon>
        <taxon>Bacteroidota</taxon>
        <taxon>Cytophagia</taxon>
        <taxon>Cytophagales</taxon>
        <taxon>Cyclobacteriaceae</taxon>
        <taxon>Cyclobacterium</taxon>
    </lineage>
</organism>